<proteinExistence type="predicted"/>
<dbReference type="Pfam" id="PF01636">
    <property type="entry name" value="APH"/>
    <property type="match status" value="1"/>
</dbReference>
<evidence type="ECO:0000259" key="1">
    <source>
        <dbReference type="Pfam" id="PF01636"/>
    </source>
</evidence>
<dbReference type="AlphaFoldDB" id="A0A846RH69"/>
<keyword evidence="3" id="KW-1185">Reference proteome</keyword>
<dbReference type="EMBL" id="JAATJL010000001">
    <property type="protein sequence ID" value="NJC22588.1"/>
    <property type="molecule type" value="Genomic_DNA"/>
</dbReference>
<name>A0A846RH69_9MICC</name>
<protein>
    <recommendedName>
        <fullName evidence="1">Aminoglycoside phosphotransferase domain-containing protein</fullName>
    </recommendedName>
</protein>
<dbReference type="Gene3D" id="3.90.1200.10">
    <property type="match status" value="1"/>
</dbReference>
<evidence type="ECO:0000313" key="2">
    <source>
        <dbReference type="EMBL" id="NJC22588.1"/>
    </source>
</evidence>
<dbReference type="Proteomes" id="UP000547458">
    <property type="component" value="Unassembled WGS sequence"/>
</dbReference>
<dbReference type="SUPFAM" id="SSF56112">
    <property type="entry name" value="Protein kinase-like (PK-like)"/>
    <property type="match status" value="1"/>
</dbReference>
<dbReference type="InterPro" id="IPR011009">
    <property type="entry name" value="Kinase-like_dom_sf"/>
</dbReference>
<gene>
    <name evidence="2" type="ORF">BJ994_001664</name>
</gene>
<feature type="domain" description="Aminoglycoside phosphotransferase" evidence="1">
    <location>
        <begin position="90"/>
        <end position="280"/>
    </location>
</feature>
<reference evidence="2 3" key="1">
    <citation type="submission" date="2020-03" db="EMBL/GenBank/DDBJ databases">
        <title>Sequencing the genomes of 1000 actinobacteria strains.</title>
        <authorList>
            <person name="Klenk H.-P."/>
        </authorList>
    </citation>
    <scope>NUCLEOTIDE SEQUENCE [LARGE SCALE GENOMIC DNA]</scope>
    <source>
        <strain evidence="2 3">DSM 16403</strain>
    </source>
</reference>
<organism evidence="2 3">
    <name type="scientific">Arthrobacter pigmenti</name>
    <dbReference type="NCBI Taxonomy" id="271432"/>
    <lineage>
        <taxon>Bacteria</taxon>
        <taxon>Bacillati</taxon>
        <taxon>Actinomycetota</taxon>
        <taxon>Actinomycetes</taxon>
        <taxon>Micrococcales</taxon>
        <taxon>Micrococcaceae</taxon>
        <taxon>Arthrobacter</taxon>
    </lineage>
</organism>
<comment type="caution">
    <text evidence="2">The sequence shown here is derived from an EMBL/GenBank/DDBJ whole genome shotgun (WGS) entry which is preliminary data.</text>
</comment>
<evidence type="ECO:0000313" key="3">
    <source>
        <dbReference type="Proteomes" id="UP000547458"/>
    </source>
</evidence>
<dbReference type="InterPro" id="IPR002575">
    <property type="entry name" value="Aminoglycoside_PTrfase"/>
</dbReference>
<sequence length="362" mass="39009">MMHVPEHLADRHGTELDVQRAWPRDGGRLIFEAVDTGNGRIRAGTIDAAGFARIAPFGEDPVLRGLTPAAMEGDLLVHRYKRRAVVRSDSLYTKFVAPGKAAAVASAHRSVAVKLADSGLTVPRVVTAGESSVAVSAVPGVSLHDLGQRSSLDAADLWVRAWQLWSLRWPRFATPPGQDGGSMPTHNARAEAQTVSRWVDQAVSFDALGLPADRLRRVQARVARALADDPSPAVLAHRDLHDKQLLFDARTSSIGVIDCDTLALAEPALDLANLMVHLDFRVAQGLMTAAASAIGKHYILDAAGGMGVPMGRLRAYASATALRLACIYAFRPPYRDVAVRWFEEVESGRGQSPLRTPGQARM</sequence>
<accession>A0A846RH69</accession>